<feature type="domain" description="Cyclin-like" evidence="6">
    <location>
        <begin position="505"/>
        <end position="586"/>
    </location>
</feature>
<dbReference type="PANTHER" id="PTHR10177">
    <property type="entry name" value="CYCLINS"/>
    <property type="match status" value="1"/>
</dbReference>
<evidence type="ECO:0000256" key="5">
    <source>
        <dbReference type="SAM" id="MobiDB-lite"/>
    </source>
</evidence>
<dbReference type="SMART" id="SM01332">
    <property type="entry name" value="Cyclin_C"/>
    <property type="match status" value="1"/>
</dbReference>
<dbReference type="InterPro" id="IPR006671">
    <property type="entry name" value="Cyclin_N"/>
</dbReference>
<evidence type="ECO:0000256" key="1">
    <source>
        <dbReference type="ARBA" id="ARBA00022618"/>
    </source>
</evidence>
<feature type="domain" description="Cyclin C-terminal" evidence="7">
    <location>
        <begin position="501"/>
        <end position="616"/>
    </location>
</feature>
<protein>
    <submittedName>
        <fullName evidence="8">Uncharacterized protein</fullName>
    </submittedName>
</protein>
<feature type="compositionally biased region" description="Basic and acidic residues" evidence="5">
    <location>
        <begin position="230"/>
        <end position="269"/>
    </location>
</feature>
<feature type="region of interest" description="Disordered" evidence="5">
    <location>
        <begin position="87"/>
        <end position="137"/>
    </location>
</feature>
<dbReference type="Proteomes" id="UP000214365">
    <property type="component" value="Unassembled WGS sequence"/>
</dbReference>
<name>A0A225AKQ9_TALAT</name>
<evidence type="ECO:0000313" key="9">
    <source>
        <dbReference type="Proteomes" id="UP000214365"/>
    </source>
</evidence>
<evidence type="ECO:0000256" key="4">
    <source>
        <dbReference type="RuleBase" id="RU000383"/>
    </source>
</evidence>
<dbReference type="EMBL" id="LFMY01000011">
    <property type="protein sequence ID" value="OKL57818.1"/>
    <property type="molecule type" value="Genomic_DNA"/>
</dbReference>
<dbReference type="GeneID" id="31006761"/>
<dbReference type="SMART" id="SM00385">
    <property type="entry name" value="CYCLIN"/>
    <property type="match status" value="2"/>
</dbReference>
<dbReference type="AlphaFoldDB" id="A0A225AKQ9"/>
<accession>A0A225AKQ9</accession>
<dbReference type="CDD" id="cd20568">
    <property type="entry name" value="CYCLIN_CLBs_yeast_rpt1"/>
    <property type="match status" value="1"/>
</dbReference>
<evidence type="ECO:0000256" key="3">
    <source>
        <dbReference type="ARBA" id="ARBA00023306"/>
    </source>
</evidence>
<feature type="domain" description="Cyclin-like" evidence="6">
    <location>
        <begin position="408"/>
        <end position="492"/>
    </location>
</feature>
<keyword evidence="3" id="KW-0131">Cell cycle</keyword>
<dbReference type="PROSITE" id="PS00292">
    <property type="entry name" value="CYCLINS"/>
    <property type="match status" value="1"/>
</dbReference>
<dbReference type="OrthoDB" id="5590282at2759"/>
<comment type="caution">
    <text evidence="8">The sequence shown here is derived from an EMBL/GenBank/DDBJ whole genome shotgun (WGS) entry which is preliminary data.</text>
</comment>
<dbReference type="InterPro" id="IPR048258">
    <property type="entry name" value="Cyclins_cyclin-box"/>
</dbReference>
<evidence type="ECO:0000313" key="8">
    <source>
        <dbReference type="EMBL" id="OKL57818.1"/>
    </source>
</evidence>
<dbReference type="FunFam" id="1.10.472.10:FF:000001">
    <property type="entry name" value="G2/mitotic-specific cyclin"/>
    <property type="match status" value="1"/>
</dbReference>
<dbReference type="STRING" id="1441469.A0A225AKQ9"/>
<feature type="compositionally biased region" description="Acidic residues" evidence="5">
    <location>
        <begin position="290"/>
        <end position="306"/>
    </location>
</feature>
<keyword evidence="2 4" id="KW-0195">Cyclin</keyword>
<keyword evidence="9" id="KW-1185">Reference proteome</keyword>
<evidence type="ECO:0000259" key="6">
    <source>
        <dbReference type="SMART" id="SM00385"/>
    </source>
</evidence>
<keyword evidence="1" id="KW-0132">Cell division</keyword>
<reference evidence="8 9" key="1">
    <citation type="submission" date="2015-06" db="EMBL/GenBank/DDBJ databases">
        <title>Talaromyces atroroseus IBT 11181 draft genome.</title>
        <authorList>
            <person name="Rasmussen K.B."/>
            <person name="Rasmussen S."/>
            <person name="Petersen B."/>
            <person name="Sicheritz-Ponten T."/>
            <person name="Mortensen U.H."/>
            <person name="Thrane U."/>
        </authorList>
    </citation>
    <scope>NUCLEOTIDE SEQUENCE [LARGE SCALE GENOMIC DNA]</scope>
    <source>
        <strain evidence="8 9">IBT 11181</strain>
    </source>
</reference>
<dbReference type="RefSeq" id="XP_020117939.1">
    <property type="nucleotide sequence ID" value="XM_020261898.1"/>
</dbReference>
<proteinExistence type="inferred from homology"/>
<feature type="compositionally biased region" description="Polar residues" evidence="5">
    <location>
        <begin position="105"/>
        <end position="115"/>
    </location>
</feature>
<dbReference type="InterPro" id="IPR036915">
    <property type="entry name" value="Cyclin-like_sf"/>
</dbReference>
<gene>
    <name evidence="8" type="ORF">UA08_07005</name>
</gene>
<dbReference type="CDD" id="cd20512">
    <property type="entry name" value="CYCLIN_CLBs_yeast_rpt2"/>
    <property type="match status" value="1"/>
</dbReference>
<dbReference type="Gene3D" id="1.10.472.10">
    <property type="entry name" value="Cyclin-like"/>
    <property type="match status" value="2"/>
</dbReference>
<dbReference type="GO" id="GO:0051301">
    <property type="term" value="P:cell division"/>
    <property type="evidence" value="ECO:0007669"/>
    <property type="project" value="UniProtKB-KW"/>
</dbReference>
<dbReference type="SUPFAM" id="SSF47954">
    <property type="entry name" value="Cyclin-like"/>
    <property type="match status" value="2"/>
</dbReference>
<dbReference type="InterPro" id="IPR039361">
    <property type="entry name" value="Cyclin"/>
</dbReference>
<sequence length="635" mass="71752">MDARPQRIRVRGDENAPIGIFPTKTIHQRNKSTPALSTALQNGGLRNAAKRTAFGDVSNISNPVRASKDDSHVTGKNIPLAKPSISAQEKKNLSQRAQRPASVMGSKTISNNTGIRNGDNVEKQPLGDSHNAGNTRKLLTKRSNVVFRNHLSVVTEVKPTVAASTAPLVDDSERFNLIEKPSTTVSEKHATKQGIDSITQRETLRVPSEATEEVISGEHVSSYVEFSVPGEKESMDKVKPKEKDEQLQDPPKRALLENTTSEHPEETRKSGNYGPRDSLGRTDHGAAPSEPEEYWDDDEDYNDEDDGYVTARSYRSRSENTTGGAATVLFPKYNQKARREIALAKQLVESSRTSEDIEDELWDTSLVAEYGDEIFQYMREMEIKMLPNAHYMENQAEIQWSMRSVLIDWLVQVHHRFSLLPETLFLSVNYIDRFLSCKIVSLGKLQLVGATAIFIAAKYEEINCPSIQEIVYMVDHGYTADEILKAERFMLSMLQFELGWPGPMSFLRRISKADDYDLDTRTLAKYFLEVTIMDERFVGSPPSFTSAGAHCLARMMLYKGDWSYAHVYYSNYTYAQLYPLLLIVLECCENPSKHHNAIYEKYSDRRFKRSSLFVEAEMAKGFSLPETSKESSRFA</sequence>
<dbReference type="InterPro" id="IPR013763">
    <property type="entry name" value="Cyclin-like_dom"/>
</dbReference>
<dbReference type="Pfam" id="PF02984">
    <property type="entry name" value="Cyclin_C"/>
    <property type="match status" value="1"/>
</dbReference>
<feature type="region of interest" description="Disordered" evidence="5">
    <location>
        <begin position="186"/>
        <end position="306"/>
    </location>
</feature>
<organism evidence="8 9">
    <name type="scientific">Talaromyces atroroseus</name>
    <dbReference type="NCBI Taxonomy" id="1441469"/>
    <lineage>
        <taxon>Eukaryota</taxon>
        <taxon>Fungi</taxon>
        <taxon>Dikarya</taxon>
        <taxon>Ascomycota</taxon>
        <taxon>Pezizomycotina</taxon>
        <taxon>Eurotiomycetes</taxon>
        <taxon>Eurotiomycetidae</taxon>
        <taxon>Eurotiales</taxon>
        <taxon>Trichocomaceae</taxon>
        <taxon>Talaromyces</taxon>
        <taxon>Talaromyces sect. Trachyspermi</taxon>
    </lineage>
</organism>
<comment type="similarity">
    <text evidence="4">Belongs to the cyclin family.</text>
</comment>
<dbReference type="Pfam" id="PF00134">
    <property type="entry name" value="Cyclin_N"/>
    <property type="match status" value="1"/>
</dbReference>
<evidence type="ECO:0000259" key="7">
    <source>
        <dbReference type="SMART" id="SM01332"/>
    </source>
</evidence>
<dbReference type="InterPro" id="IPR004367">
    <property type="entry name" value="Cyclin_C-dom"/>
</dbReference>
<evidence type="ECO:0000256" key="2">
    <source>
        <dbReference type="ARBA" id="ARBA00023127"/>
    </source>
</evidence>